<dbReference type="PROSITE" id="PS50977">
    <property type="entry name" value="HTH_TETR_2"/>
    <property type="match status" value="1"/>
</dbReference>
<name>A0A3N1DBB7_9ACTN</name>
<feature type="DNA-binding region" description="H-T-H motif" evidence="4">
    <location>
        <begin position="51"/>
        <end position="70"/>
    </location>
</feature>
<dbReference type="AlphaFoldDB" id="A0A3N1DBB7"/>
<protein>
    <submittedName>
        <fullName evidence="7">TetR family transcriptional regulator</fullName>
    </submittedName>
</protein>
<keyword evidence="3" id="KW-0804">Transcription</keyword>
<evidence type="ECO:0000256" key="3">
    <source>
        <dbReference type="ARBA" id="ARBA00023163"/>
    </source>
</evidence>
<gene>
    <name evidence="7" type="ORF">EDD29_8554</name>
</gene>
<evidence type="ECO:0000256" key="4">
    <source>
        <dbReference type="PROSITE-ProRule" id="PRU00335"/>
    </source>
</evidence>
<dbReference type="InterPro" id="IPR001647">
    <property type="entry name" value="HTH_TetR"/>
</dbReference>
<dbReference type="PANTHER" id="PTHR30055:SF151">
    <property type="entry name" value="TRANSCRIPTIONAL REGULATORY PROTEIN"/>
    <property type="match status" value="1"/>
</dbReference>
<evidence type="ECO:0000256" key="1">
    <source>
        <dbReference type="ARBA" id="ARBA00023015"/>
    </source>
</evidence>
<dbReference type="RefSeq" id="WP_123669717.1">
    <property type="nucleotide sequence ID" value="NZ_RJKE01000001.1"/>
</dbReference>
<evidence type="ECO:0000256" key="2">
    <source>
        <dbReference type="ARBA" id="ARBA00023125"/>
    </source>
</evidence>
<dbReference type="SUPFAM" id="SSF48498">
    <property type="entry name" value="Tetracyclin repressor-like, C-terminal domain"/>
    <property type="match status" value="1"/>
</dbReference>
<dbReference type="Proteomes" id="UP000272400">
    <property type="component" value="Unassembled WGS sequence"/>
</dbReference>
<dbReference type="Gene3D" id="1.10.10.60">
    <property type="entry name" value="Homeodomain-like"/>
    <property type="match status" value="1"/>
</dbReference>
<keyword evidence="1" id="KW-0805">Transcription regulation</keyword>
<keyword evidence="8" id="KW-1185">Reference proteome</keyword>
<comment type="caution">
    <text evidence="7">The sequence shown here is derived from an EMBL/GenBank/DDBJ whole genome shotgun (WGS) entry which is preliminary data.</text>
</comment>
<evidence type="ECO:0000313" key="7">
    <source>
        <dbReference type="EMBL" id="ROO90815.1"/>
    </source>
</evidence>
<dbReference type="Gene3D" id="1.10.357.10">
    <property type="entry name" value="Tetracycline Repressor, domain 2"/>
    <property type="match status" value="1"/>
</dbReference>
<evidence type="ECO:0000313" key="8">
    <source>
        <dbReference type="Proteomes" id="UP000272400"/>
    </source>
</evidence>
<dbReference type="SUPFAM" id="SSF46689">
    <property type="entry name" value="Homeodomain-like"/>
    <property type="match status" value="1"/>
</dbReference>
<evidence type="ECO:0000256" key="5">
    <source>
        <dbReference type="SAM" id="MobiDB-lite"/>
    </source>
</evidence>
<dbReference type="InterPro" id="IPR009057">
    <property type="entry name" value="Homeodomain-like_sf"/>
</dbReference>
<dbReference type="EMBL" id="RJKE01000001">
    <property type="protein sequence ID" value="ROO90815.1"/>
    <property type="molecule type" value="Genomic_DNA"/>
</dbReference>
<feature type="region of interest" description="Disordered" evidence="5">
    <location>
        <begin position="1"/>
        <end position="22"/>
    </location>
</feature>
<dbReference type="GO" id="GO:0003700">
    <property type="term" value="F:DNA-binding transcription factor activity"/>
    <property type="evidence" value="ECO:0007669"/>
    <property type="project" value="TreeGrafter"/>
</dbReference>
<sequence length="250" mass="27998">MRSNVDPPGPGAEAGPVWTRGRTRHRRQLCRADIVRAAMEIGDAEGLAAVSIRRIATHLGARTMSLYSHIDKKEDLLELMVDELIGEVLVPPGELPPHWREAISLIARRSRAMMRRHPWAVKLVNQYTTIGPNRLRHLEQSLEALDELGLPPEKAVQIVHHIDSYMIGCTLREIVDDEMFRRYGVTHADAKSAAMPYLRQLVAEGDFPRLAPLVEATTQPADPEQRFERGLSWLLDGIARTFAPGETPSA</sequence>
<dbReference type="InterPro" id="IPR004111">
    <property type="entry name" value="Repressor_TetR_C"/>
</dbReference>
<dbReference type="Pfam" id="PF02909">
    <property type="entry name" value="TetR_C_1"/>
    <property type="match status" value="1"/>
</dbReference>
<dbReference type="OrthoDB" id="2570341at2"/>
<dbReference type="InterPro" id="IPR050109">
    <property type="entry name" value="HTH-type_TetR-like_transc_reg"/>
</dbReference>
<dbReference type="PANTHER" id="PTHR30055">
    <property type="entry name" value="HTH-TYPE TRANSCRIPTIONAL REGULATOR RUTR"/>
    <property type="match status" value="1"/>
</dbReference>
<keyword evidence="2 4" id="KW-0238">DNA-binding</keyword>
<organism evidence="7 8">
    <name type="scientific">Actinocorallia herbida</name>
    <dbReference type="NCBI Taxonomy" id="58109"/>
    <lineage>
        <taxon>Bacteria</taxon>
        <taxon>Bacillati</taxon>
        <taxon>Actinomycetota</taxon>
        <taxon>Actinomycetes</taxon>
        <taxon>Streptosporangiales</taxon>
        <taxon>Thermomonosporaceae</taxon>
        <taxon>Actinocorallia</taxon>
    </lineage>
</organism>
<feature type="domain" description="HTH tetR-type" evidence="6">
    <location>
        <begin position="28"/>
        <end position="88"/>
    </location>
</feature>
<accession>A0A3N1DBB7</accession>
<dbReference type="InterPro" id="IPR036271">
    <property type="entry name" value="Tet_transcr_reg_TetR-rel_C_sf"/>
</dbReference>
<dbReference type="GO" id="GO:0000976">
    <property type="term" value="F:transcription cis-regulatory region binding"/>
    <property type="evidence" value="ECO:0007669"/>
    <property type="project" value="TreeGrafter"/>
</dbReference>
<proteinExistence type="predicted"/>
<dbReference type="GO" id="GO:0045892">
    <property type="term" value="P:negative regulation of DNA-templated transcription"/>
    <property type="evidence" value="ECO:0007669"/>
    <property type="project" value="InterPro"/>
</dbReference>
<evidence type="ECO:0000259" key="6">
    <source>
        <dbReference type="PROSITE" id="PS50977"/>
    </source>
</evidence>
<reference evidence="7 8" key="1">
    <citation type="submission" date="2018-11" db="EMBL/GenBank/DDBJ databases">
        <title>Sequencing the genomes of 1000 actinobacteria strains.</title>
        <authorList>
            <person name="Klenk H.-P."/>
        </authorList>
    </citation>
    <scope>NUCLEOTIDE SEQUENCE [LARGE SCALE GENOMIC DNA]</scope>
    <source>
        <strain evidence="7 8">DSM 44254</strain>
    </source>
</reference>
<dbReference type="Pfam" id="PF00440">
    <property type="entry name" value="TetR_N"/>
    <property type="match status" value="1"/>
</dbReference>